<feature type="region of interest" description="Disordered" evidence="1">
    <location>
        <begin position="77"/>
        <end position="98"/>
    </location>
</feature>
<accession>A0A917C2N0</accession>
<keyword evidence="4" id="KW-1185">Reference proteome</keyword>
<sequence length="98" mass="11554">MPVIRSKLSEVMEKHDPNLSIRRLAKEVNYHFDSVRRMYKNEMVQYPRDLLLKLCVYFNVQPGELIAMDAEDNDWAIDRSNDYEEDSDDKESGKNGNL</sequence>
<feature type="domain" description="HTH cro/C1-type" evidence="2">
    <location>
        <begin position="7"/>
        <end position="70"/>
    </location>
</feature>
<evidence type="ECO:0000313" key="4">
    <source>
        <dbReference type="Proteomes" id="UP000637643"/>
    </source>
</evidence>
<dbReference type="GO" id="GO:0003677">
    <property type="term" value="F:DNA binding"/>
    <property type="evidence" value="ECO:0007669"/>
    <property type="project" value="InterPro"/>
</dbReference>
<dbReference type="Proteomes" id="UP000637643">
    <property type="component" value="Unassembled WGS sequence"/>
</dbReference>
<gene>
    <name evidence="3" type="ORF">GCM10010912_08680</name>
</gene>
<dbReference type="Pfam" id="PF13443">
    <property type="entry name" value="HTH_26"/>
    <property type="match status" value="1"/>
</dbReference>
<proteinExistence type="predicted"/>
<dbReference type="InterPro" id="IPR001387">
    <property type="entry name" value="Cro/C1-type_HTH"/>
</dbReference>
<dbReference type="SUPFAM" id="SSF47413">
    <property type="entry name" value="lambda repressor-like DNA-binding domains"/>
    <property type="match status" value="1"/>
</dbReference>
<reference evidence="3" key="1">
    <citation type="journal article" date="2014" name="Int. J. Syst. Evol. Microbiol.">
        <title>Complete genome sequence of Corynebacterium casei LMG S-19264T (=DSM 44701T), isolated from a smear-ripened cheese.</title>
        <authorList>
            <consortium name="US DOE Joint Genome Institute (JGI-PGF)"/>
            <person name="Walter F."/>
            <person name="Albersmeier A."/>
            <person name="Kalinowski J."/>
            <person name="Ruckert C."/>
        </authorList>
    </citation>
    <scope>NUCLEOTIDE SEQUENCE</scope>
    <source>
        <strain evidence="3">CGMCC 1.16134</strain>
    </source>
</reference>
<evidence type="ECO:0000259" key="2">
    <source>
        <dbReference type="Pfam" id="PF13443"/>
    </source>
</evidence>
<comment type="caution">
    <text evidence="3">The sequence shown here is derived from an EMBL/GenBank/DDBJ whole genome shotgun (WGS) entry which is preliminary data.</text>
</comment>
<dbReference type="InterPro" id="IPR010982">
    <property type="entry name" value="Lambda_DNA-bd_dom_sf"/>
</dbReference>
<dbReference type="EMBL" id="BMKR01000003">
    <property type="protein sequence ID" value="GGF65899.1"/>
    <property type="molecule type" value="Genomic_DNA"/>
</dbReference>
<protein>
    <recommendedName>
        <fullName evidence="2">HTH cro/C1-type domain-containing protein</fullName>
    </recommendedName>
</protein>
<evidence type="ECO:0000313" key="3">
    <source>
        <dbReference type="EMBL" id="GGF65899.1"/>
    </source>
</evidence>
<reference evidence="3" key="2">
    <citation type="submission" date="2020-09" db="EMBL/GenBank/DDBJ databases">
        <authorList>
            <person name="Sun Q."/>
            <person name="Zhou Y."/>
        </authorList>
    </citation>
    <scope>NUCLEOTIDE SEQUENCE</scope>
    <source>
        <strain evidence="3">CGMCC 1.16134</strain>
    </source>
</reference>
<name>A0A917C2N0_9BACL</name>
<dbReference type="RefSeq" id="WP_229695977.1">
    <property type="nucleotide sequence ID" value="NZ_BMKR01000003.1"/>
</dbReference>
<evidence type="ECO:0000256" key="1">
    <source>
        <dbReference type="SAM" id="MobiDB-lite"/>
    </source>
</evidence>
<organism evidence="3 4">
    <name type="scientific">Paenibacillus albidus</name>
    <dbReference type="NCBI Taxonomy" id="2041023"/>
    <lineage>
        <taxon>Bacteria</taxon>
        <taxon>Bacillati</taxon>
        <taxon>Bacillota</taxon>
        <taxon>Bacilli</taxon>
        <taxon>Bacillales</taxon>
        <taxon>Paenibacillaceae</taxon>
        <taxon>Paenibacillus</taxon>
    </lineage>
</organism>
<dbReference type="AlphaFoldDB" id="A0A917C2N0"/>